<dbReference type="InterPro" id="IPR029058">
    <property type="entry name" value="AB_hydrolase_fold"/>
</dbReference>
<dbReference type="GO" id="GO:0016020">
    <property type="term" value="C:membrane"/>
    <property type="evidence" value="ECO:0007669"/>
    <property type="project" value="TreeGrafter"/>
</dbReference>
<dbReference type="AlphaFoldDB" id="A0A8I0T4Y2"/>
<keyword evidence="3" id="KW-0732">Signal</keyword>
<evidence type="ECO:0000313" key="6">
    <source>
        <dbReference type="EMBL" id="MBE0346802.1"/>
    </source>
</evidence>
<dbReference type="PANTHER" id="PTHR43798">
    <property type="entry name" value="MONOACYLGLYCEROL LIPASE"/>
    <property type="match status" value="1"/>
</dbReference>
<keyword evidence="7" id="KW-1185">Reference proteome</keyword>
<comment type="similarity">
    <text evidence="1">Belongs to the peptidase S33 family.</text>
</comment>
<evidence type="ECO:0008006" key="8">
    <source>
        <dbReference type="Google" id="ProtNLM"/>
    </source>
</evidence>
<dbReference type="Proteomes" id="UP000660708">
    <property type="component" value="Unassembled WGS sequence"/>
</dbReference>
<name>A0A8I0T4Y2_9GAMM</name>
<feature type="domain" description="Peptidase S33 tripeptidyl aminopeptidase-like C-terminal" evidence="5">
    <location>
        <begin position="373"/>
        <end position="472"/>
    </location>
</feature>
<accession>A0A8I0T4Y2</accession>
<dbReference type="Pfam" id="PF00561">
    <property type="entry name" value="Abhydrolase_1"/>
    <property type="match status" value="1"/>
</dbReference>
<dbReference type="InterPro" id="IPR000073">
    <property type="entry name" value="AB_hydrolase_1"/>
</dbReference>
<evidence type="ECO:0000259" key="5">
    <source>
        <dbReference type="Pfam" id="PF08386"/>
    </source>
</evidence>
<organism evidence="6 7">
    <name type="scientific">Pseudoalteromonas peptidolytica F12-50-A1</name>
    <dbReference type="NCBI Taxonomy" id="1315280"/>
    <lineage>
        <taxon>Bacteria</taxon>
        <taxon>Pseudomonadati</taxon>
        <taxon>Pseudomonadota</taxon>
        <taxon>Gammaproteobacteria</taxon>
        <taxon>Alteromonadales</taxon>
        <taxon>Pseudoalteromonadaceae</taxon>
        <taxon>Pseudoalteromonas</taxon>
    </lineage>
</organism>
<evidence type="ECO:0000256" key="1">
    <source>
        <dbReference type="ARBA" id="ARBA00010088"/>
    </source>
</evidence>
<keyword evidence="2" id="KW-0378">Hydrolase</keyword>
<feature type="chain" id="PRO_5034412811" description="AB hydrolase-1 domain-containing protein" evidence="3">
    <location>
        <begin position="30"/>
        <end position="495"/>
    </location>
</feature>
<feature type="domain" description="AB hydrolase-1" evidence="4">
    <location>
        <begin position="85"/>
        <end position="223"/>
    </location>
</feature>
<dbReference type="PANTHER" id="PTHR43798:SF27">
    <property type="entry name" value="HYDROLASE ALPHA_BETA HYDROLASE FOLD FAMILY"/>
    <property type="match status" value="1"/>
</dbReference>
<evidence type="ECO:0000313" key="7">
    <source>
        <dbReference type="Proteomes" id="UP000660708"/>
    </source>
</evidence>
<reference evidence="6 7" key="1">
    <citation type="submission" date="2015-06" db="EMBL/GenBank/DDBJ databases">
        <title>Genome sequence of Pseudoalteromonas peptidolytica.</title>
        <authorList>
            <person name="Xie B.-B."/>
            <person name="Rong J.-C."/>
            <person name="Qin Q.-L."/>
            <person name="Zhang Y.-Z."/>
        </authorList>
    </citation>
    <scope>NUCLEOTIDE SEQUENCE [LARGE SCALE GENOMIC DNA]</scope>
    <source>
        <strain evidence="6 7">F12-50-A1</strain>
    </source>
</reference>
<dbReference type="EMBL" id="AQHF01000024">
    <property type="protein sequence ID" value="MBE0346802.1"/>
    <property type="molecule type" value="Genomic_DNA"/>
</dbReference>
<protein>
    <recommendedName>
        <fullName evidence="8">AB hydrolase-1 domain-containing protein</fullName>
    </recommendedName>
</protein>
<evidence type="ECO:0000256" key="2">
    <source>
        <dbReference type="ARBA" id="ARBA00022801"/>
    </source>
</evidence>
<comment type="caution">
    <text evidence="6">The sequence shown here is derived from an EMBL/GenBank/DDBJ whole genome shotgun (WGS) entry which is preliminary data.</text>
</comment>
<dbReference type="Pfam" id="PF08386">
    <property type="entry name" value="Abhydrolase_4"/>
    <property type="match status" value="1"/>
</dbReference>
<dbReference type="SUPFAM" id="SSF53474">
    <property type="entry name" value="alpha/beta-Hydrolases"/>
    <property type="match status" value="1"/>
</dbReference>
<gene>
    <name evidence="6" type="ORF">PPEP_a2923</name>
</gene>
<sequence length="495" mass="53860">MKKPFNIKKNLVKLAAVPLLISAALPLRAATSAVELAPCYAKHLSDRVQCGTLSQPLSDEKQDQKIDIHFVVIPAIKPLYPQEAILAFAGGPGQSATSIAANFERILKYARENRDIILVDQRGTGKSNLLQCGLDDLASQFAVDDTLLGLDFYKEDTIECKEKLATDLSDYTTPAAAKDFDAVRKALGYSKLHLYGGSYGTRIALEYMRQFPDSVASAVLDGLAPSNQSLLAIGGAIEDSLNALFKQCQSDQKCAQAYPNLAQRWQSLLTQVEQTPLKVSVLHPRTSQPLDMTMTKSKLYGAIRMALYAHPSRVLIPLAISEASKGNVLPLVGMMAPNEDGMDLALGMHQAIVCGEDWARLSGADKEKYSKNYIGKTMVEGLDITCPIWDVKPVPDSYYDPVESDIPTLLLSGGLDPATPAKWAEVAMEKLTNATHLVAPTATHIVASQSCANKLIAKFYDEKAVGDFDTSCLQEDTRKQFFMNINGPASIADKE</sequence>
<evidence type="ECO:0000256" key="3">
    <source>
        <dbReference type="SAM" id="SignalP"/>
    </source>
</evidence>
<feature type="signal peptide" evidence="3">
    <location>
        <begin position="1"/>
        <end position="29"/>
    </location>
</feature>
<dbReference type="GO" id="GO:0008233">
    <property type="term" value="F:peptidase activity"/>
    <property type="evidence" value="ECO:0007669"/>
    <property type="project" value="InterPro"/>
</dbReference>
<dbReference type="Gene3D" id="3.40.50.1820">
    <property type="entry name" value="alpha/beta hydrolase"/>
    <property type="match status" value="1"/>
</dbReference>
<dbReference type="InterPro" id="IPR002410">
    <property type="entry name" value="Peptidase_S33"/>
</dbReference>
<dbReference type="RefSeq" id="WP_147389271.1">
    <property type="nucleotide sequence ID" value="NZ_AQHF01000024.1"/>
</dbReference>
<dbReference type="PRINTS" id="PR00793">
    <property type="entry name" value="PROAMNOPTASE"/>
</dbReference>
<proteinExistence type="inferred from homology"/>
<dbReference type="GO" id="GO:0006508">
    <property type="term" value="P:proteolysis"/>
    <property type="evidence" value="ECO:0007669"/>
    <property type="project" value="InterPro"/>
</dbReference>
<evidence type="ECO:0000259" key="4">
    <source>
        <dbReference type="Pfam" id="PF00561"/>
    </source>
</evidence>
<dbReference type="InterPro" id="IPR050266">
    <property type="entry name" value="AB_hydrolase_sf"/>
</dbReference>
<dbReference type="InterPro" id="IPR013595">
    <property type="entry name" value="Pept_S33_TAP-like_C"/>
</dbReference>